<dbReference type="NCBIfam" id="TIGR04490">
    <property type="entry name" value="SoxZ_true"/>
    <property type="match status" value="1"/>
</dbReference>
<dbReference type="AlphaFoldDB" id="A0A975R822"/>
<evidence type="ECO:0000259" key="1">
    <source>
        <dbReference type="Pfam" id="PF08770"/>
    </source>
</evidence>
<dbReference type="KEGG" id="mpad:KEF85_11130"/>
<keyword evidence="3" id="KW-1185">Reference proteome</keyword>
<gene>
    <name evidence="2" type="primary">soxZ</name>
    <name evidence="2" type="ORF">KEF85_11130</name>
</gene>
<proteinExistence type="predicted"/>
<organism evidence="2 3">
    <name type="scientific">Methylomonas paludis</name>
    <dbReference type="NCBI Taxonomy" id="1173101"/>
    <lineage>
        <taxon>Bacteria</taxon>
        <taxon>Pseudomonadati</taxon>
        <taxon>Pseudomonadota</taxon>
        <taxon>Gammaproteobacteria</taxon>
        <taxon>Methylococcales</taxon>
        <taxon>Methylococcaceae</taxon>
        <taxon>Methylomonas</taxon>
    </lineage>
</organism>
<reference evidence="2" key="1">
    <citation type="submission" date="2021-04" db="EMBL/GenBank/DDBJ databases">
        <title>Draft genome sequence data of methanotrophic Methylovulum sp. strain S1L and Methylomonas sp. strain S2AM isolated from boreal lake water columns.</title>
        <authorList>
            <person name="Rissanen A.J."/>
            <person name="Mangayil R."/>
            <person name="Svenning M.M."/>
            <person name="Khanongnuch R."/>
        </authorList>
    </citation>
    <scope>NUCLEOTIDE SEQUENCE</scope>
    <source>
        <strain evidence="2">S2AM</strain>
    </source>
</reference>
<dbReference type="Proteomes" id="UP000676649">
    <property type="component" value="Chromosome"/>
</dbReference>
<sequence>MSSIKIRSQQAGNMTEIRILLTHPMQNGRNRDPLSGRLIPAHFIEELQLKLNGVALMTVNMAGSIAKNPYFALRLKDLQRGDMLQVSWRDNLNQTDSSEYRLEY</sequence>
<name>A0A975R822_9GAMM</name>
<dbReference type="SUPFAM" id="SSF81296">
    <property type="entry name" value="E set domains"/>
    <property type="match status" value="1"/>
</dbReference>
<evidence type="ECO:0000313" key="3">
    <source>
        <dbReference type="Proteomes" id="UP000676649"/>
    </source>
</evidence>
<dbReference type="Pfam" id="PF08770">
    <property type="entry name" value="SoxZ"/>
    <property type="match status" value="1"/>
</dbReference>
<dbReference type="InterPro" id="IPR030995">
    <property type="entry name" value="SoxZ"/>
</dbReference>
<protein>
    <submittedName>
        <fullName evidence="2">Thiosulfate oxidation carrier complex protein SoxZ</fullName>
    </submittedName>
</protein>
<dbReference type="InterPro" id="IPR014756">
    <property type="entry name" value="Ig_E-set"/>
</dbReference>
<feature type="domain" description="Sulphur oxidation protein SoxZ" evidence="1">
    <location>
        <begin position="7"/>
        <end position="99"/>
    </location>
</feature>
<dbReference type="RefSeq" id="WP_215580510.1">
    <property type="nucleotide sequence ID" value="NZ_CP073754.1"/>
</dbReference>
<dbReference type="Gene3D" id="2.60.40.10">
    <property type="entry name" value="Immunoglobulins"/>
    <property type="match status" value="1"/>
</dbReference>
<dbReference type="EMBL" id="CP073754">
    <property type="protein sequence ID" value="QWF69905.1"/>
    <property type="molecule type" value="Genomic_DNA"/>
</dbReference>
<dbReference type="InterPro" id="IPR013783">
    <property type="entry name" value="Ig-like_fold"/>
</dbReference>
<accession>A0A975R822</accession>
<evidence type="ECO:0000313" key="2">
    <source>
        <dbReference type="EMBL" id="QWF69905.1"/>
    </source>
</evidence>
<dbReference type="InterPro" id="IPR014880">
    <property type="entry name" value="SoxZ_dom"/>
</dbReference>